<protein>
    <recommendedName>
        <fullName evidence="2">DUF4220 domain-containing protein</fullName>
    </recommendedName>
</protein>
<feature type="transmembrane region" description="Helical" evidence="1">
    <location>
        <begin position="91"/>
        <end position="115"/>
    </location>
</feature>
<sequence length="724" mass="83245">MGFSPIPRNTRELWKEWELRLLTLLSLFLQLTLATQGSRRKSISKIWIRFLVWTTYLLAESVATLTLGVLSNRLANIKETKGMFDPQSQITAFWAPFLLVHLGGPDTITAFALADNELWLRQLARLCFQVGLACYIYYMTLSGSTLSLIAEGMILVGFIKYAEKTLCLYFASKGRLRDSLRLLPDSGPIYPRKMEQYLLKQNEGYQVTFDEVEESSVPGGMSASDEAYNPEKTLVKAYELFNIFKLHFMGLILKAGDLAASKHIFMDGDMDSLTAFRIIEIEFGFMYDLLYTKAQLLNCAWGIIRWAISLSVPCAVLVLFSLKDKKGYPKVDIWITFLLLSVTILLEIYSLLLAISSDWVENWRLEKPERSTISSAITFLRGLLNRRWWNSVAQFSLLRFSIRKGNRILRKCPVLTRLDMNVEKYFCIGHKEFKNNIKEWIFSHMKEMVHHLEPVVRRPEGIKRSMSMLESIKQETRNELKRSNCNDLNWTMEKDFDQSILIWHIATELCYYEDRGNIPTGDLVNFKMSKFVSRYMLYLLVFHPPMLPVGAGAFQYEDTLVDAQKFLEDKLFSKKEGSISSVIKWAKKLLKIKPNDHPVVFSCKKEHKSRESQDLCEVCHLLLEVKVPVPAWKMHGDKSTSVLFDACYLASRLNKVDGKWDVIGKVWARMLMSAACQSKGNEHCESLSRGGEILSHVWLLMAHFGIALPEETPGVKRITKLIVN</sequence>
<dbReference type="InterPro" id="IPR007658">
    <property type="entry name" value="DUF594"/>
</dbReference>
<evidence type="ECO:0000256" key="1">
    <source>
        <dbReference type="SAM" id="Phobius"/>
    </source>
</evidence>
<feature type="domain" description="DUF4220" evidence="2">
    <location>
        <begin position="53"/>
        <end position="399"/>
    </location>
</feature>
<keyword evidence="4" id="KW-1185">Reference proteome</keyword>
<keyword evidence="1" id="KW-0472">Membrane</keyword>
<dbReference type="InterPro" id="IPR025315">
    <property type="entry name" value="DUF4220"/>
</dbReference>
<dbReference type="AlphaFoldDB" id="A0A8T0CWH0"/>
<dbReference type="Gramene" id="rna-gnl|WGS:JABURB|Cocit.L3828.1">
    <property type="protein sequence ID" value="cds-KAF7851484.1"/>
    <property type="gene ID" value="gene-BT93_L3828"/>
</dbReference>
<dbReference type="Pfam" id="PF13968">
    <property type="entry name" value="DUF4220"/>
    <property type="match status" value="1"/>
</dbReference>
<proteinExistence type="predicted"/>
<keyword evidence="1" id="KW-0812">Transmembrane</keyword>
<dbReference type="EMBL" id="MU089540">
    <property type="protein sequence ID" value="KAF7851484.1"/>
    <property type="molecule type" value="Genomic_DNA"/>
</dbReference>
<dbReference type="OrthoDB" id="1564165at2759"/>
<feature type="transmembrane region" description="Helical" evidence="1">
    <location>
        <begin position="135"/>
        <end position="159"/>
    </location>
</feature>
<feature type="transmembrane region" description="Helical" evidence="1">
    <location>
        <begin position="334"/>
        <end position="355"/>
    </location>
</feature>
<evidence type="ECO:0000313" key="4">
    <source>
        <dbReference type="Proteomes" id="UP000806378"/>
    </source>
</evidence>
<dbReference type="Pfam" id="PF04578">
    <property type="entry name" value="DUF594"/>
    <property type="match status" value="1"/>
</dbReference>
<reference evidence="3" key="1">
    <citation type="submission" date="2020-05" db="EMBL/GenBank/DDBJ databases">
        <title>WGS assembly of Corymbia citriodora subspecies variegata.</title>
        <authorList>
            <person name="Barry K."/>
            <person name="Hundley H."/>
            <person name="Shu S."/>
            <person name="Jenkins J."/>
            <person name="Grimwood J."/>
            <person name="Baten A."/>
        </authorList>
    </citation>
    <scope>NUCLEOTIDE SEQUENCE</scope>
    <source>
        <strain evidence="3">CV2-018</strain>
    </source>
</reference>
<evidence type="ECO:0000259" key="2">
    <source>
        <dbReference type="Pfam" id="PF13968"/>
    </source>
</evidence>
<feature type="transmembrane region" description="Helical" evidence="1">
    <location>
        <begin position="50"/>
        <end position="70"/>
    </location>
</feature>
<dbReference type="PANTHER" id="PTHR31325">
    <property type="entry name" value="OS01G0798800 PROTEIN-RELATED"/>
    <property type="match status" value="1"/>
</dbReference>
<feature type="transmembrane region" description="Helical" evidence="1">
    <location>
        <begin position="303"/>
        <end position="322"/>
    </location>
</feature>
<keyword evidence="1" id="KW-1133">Transmembrane helix</keyword>
<gene>
    <name evidence="3" type="ORF">BT93_L3828</name>
</gene>
<comment type="caution">
    <text evidence="3">The sequence shown here is derived from an EMBL/GenBank/DDBJ whole genome shotgun (WGS) entry which is preliminary data.</text>
</comment>
<accession>A0A8T0CWH0</accession>
<organism evidence="3 4">
    <name type="scientific">Corymbia citriodora subsp. variegata</name>
    <dbReference type="NCBI Taxonomy" id="360336"/>
    <lineage>
        <taxon>Eukaryota</taxon>
        <taxon>Viridiplantae</taxon>
        <taxon>Streptophyta</taxon>
        <taxon>Embryophyta</taxon>
        <taxon>Tracheophyta</taxon>
        <taxon>Spermatophyta</taxon>
        <taxon>Magnoliopsida</taxon>
        <taxon>eudicotyledons</taxon>
        <taxon>Gunneridae</taxon>
        <taxon>Pentapetalae</taxon>
        <taxon>rosids</taxon>
        <taxon>malvids</taxon>
        <taxon>Myrtales</taxon>
        <taxon>Myrtaceae</taxon>
        <taxon>Myrtoideae</taxon>
        <taxon>Eucalypteae</taxon>
        <taxon>Corymbia</taxon>
    </lineage>
</organism>
<evidence type="ECO:0000313" key="3">
    <source>
        <dbReference type="EMBL" id="KAF7851484.1"/>
    </source>
</evidence>
<dbReference type="Proteomes" id="UP000806378">
    <property type="component" value="Unassembled WGS sequence"/>
</dbReference>
<name>A0A8T0CWH0_CORYI</name>